<gene>
    <name evidence="1" type="ORF">GGR12_001349</name>
</gene>
<dbReference type="RefSeq" id="WP_183203584.1">
    <property type="nucleotide sequence ID" value="NZ_BAAAER010000006.1"/>
</dbReference>
<sequence>MLVSALMMAAALVASDQDGVVATAPATSVDLTAATQPVAPSVIGATQEAAPHGLTTDQQIDRWLSDRDPAAVPYADGGAPVAMQDDREMHGQLSFGIGTGGYRDYGAAVSLPIGDNARLNLSYRQIENGYYPYGYGYGYGPYSEDVLFGIPERSKAGAAYELESRGMRATRLPPLGQ</sequence>
<comment type="caution">
    <text evidence="1">The sequence shown here is derived from an EMBL/GenBank/DDBJ whole genome shotgun (WGS) entry which is preliminary data.</text>
</comment>
<accession>A0A7W6JCB5</accession>
<organism evidence="1 2">
    <name type="scientific">Brevundimonas lenta</name>
    <dbReference type="NCBI Taxonomy" id="424796"/>
    <lineage>
        <taxon>Bacteria</taxon>
        <taxon>Pseudomonadati</taxon>
        <taxon>Pseudomonadota</taxon>
        <taxon>Alphaproteobacteria</taxon>
        <taxon>Caulobacterales</taxon>
        <taxon>Caulobacteraceae</taxon>
        <taxon>Brevundimonas</taxon>
    </lineage>
</organism>
<dbReference type="EMBL" id="JACIDM010000001">
    <property type="protein sequence ID" value="MBB4082510.1"/>
    <property type="molecule type" value="Genomic_DNA"/>
</dbReference>
<name>A0A7W6JCB5_9CAUL</name>
<reference evidence="1 2" key="1">
    <citation type="submission" date="2020-08" db="EMBL/GenBank/DDBJ databases">
        <title>Genomic Encyclopedia of Type Strains, Phase IV (KMG-IV): sequencing the most valuable type-strain genomes for metagenomic binning, comparative biology and taxonomic classification.</title>
        <authorList>
            <person name="Goeker M."/>
        </authorList>
    </citation>
    <scope>NUCLEOTIDE SEQUENCE [LARGE SCALE GENOMIC DNA]</scope>
    <source>
        <strain evidence="1 2">DSM 23960</strain>
    </source>
</reference>
<dbReference type="Proteomes" id="UP000529946">
    <property type="component" value="Unassembled WGS sequence"/>
</dbReference>
<keyword evidence="2" id="KW-1185">Reference proteome</keyword>
<evidence type="ECO:0000313" key="2">
    <source>
        <dbReference type="Proteomes" id="UP000529946"/>
    </source>
</evidence>
<proteinExistence type="predicted"/>
<evidence type="ECO:0000313" key="1">
    <source>
        <dbReference type="EMBL" id="MBB4082510.1"/>
    </source>
</evidence>
<protein>
    <submittedName>
        <fullName evidence="1">Uncharacterized protein</fullName>
    </submittedName>
</protein>
<dbReference type="AlphaFoldDB" id="A0A7W6JCB5"/>